<comment type="caution">
    <text evidence="1">The sequence shown here is derived from an EMBL/GenBank/DDBJ whole genome shotgun (WGS) entry which is preliminary data.</text>
</comment>
<dbReference type="RefSeq" id="WP_098006363.1">
    <property type="nucleotide sequence ID" value="NZ_NUJB01000007.1"/>
</dbReference>
<accession>A0A9X6STX4</accession>
<gene>
    <name evidence="1" type="ORF">CON36_30985</name>
</gene>
<proteinExistence type="predicted"/>
<protein>
    <submittedName>
        <fullName evidence="1">Uncharacterized protein</fullName>
    </submittedName>
</protein>
<dbReference type="EMBL" id="NVMX01000083">
    <property type="protein sequence ID" value="PDZ94974.1"/>
    <property type="molecule type" value="Genomic_DNA"/>
</dbReference>
<organism evidence="1 2">
    <name type="scientific">Bacillus cereus</name>
    <dbReference type="NCBI Taxonomy" id="1396"/>
    <lineage>
        <taxon>Bacteria</taxon>
        <taxon>Bacillati</taxon>
        <taxon>Bacillota</taxon>
        <taxon>Bacilli</taxon>
        <taxon>Bacillales</taxon>
        <taxon>Bacillaceae</taxon>
        <taxon>Bacillus</taxon>
        <taxon>Bacillus cereus group</taxon>
    </lineage>
</organism>
<evidence type="ECO:0000313" key="1">
    <source>
        <dbReference type="EMBL" id="PDZ94974.1"/>
    </source>
</evidence>
<reference evidence="1 2" key="1">
    <citation type="submission" date="2017-09" db="EMBL/GenBank/DDBJ databases">
        <title>Large-scale bioinformatics analysis of Bacillus genomes uncovers conserved roles of natural products in bacterial physiology.</title>
        <authorList>
            <consortium name="Agbiome Team Llc"/>
            <person name="Bleich R.M."/>
            <person name="Grubbs K.J."/>
            <person name="Santa Maria K.C."/>
            <person name="Allen S.E."/>
            <person name="Farag S."/>
            <person name="Shank E.A."/>
            <person name="Bowers A."/>
        </authorList>
    </citation>
    <scope>NUCLEOTIDE SEQUENCE [LARGE SCALE GENOMIC DNA]</scope>
    <source>
        <strain evidence="1 2">AFS092789</strain>
    </source>
</reference>
<sequence length="128" mass="14856">MMESISNPASDDITLLHKQWNKHIEQNKLVFLFEDPIFYDALLHMEFLDVKTSAILSVSGKVEGASIRLFKSLSRPFLPSSKPYWIVYINDKSSGESFEVTTYEGDALFYCLNAFPWEDIERALRRKK</sequence>
<name>A0A9X6STX4_BACCE</name>
<evidence type="ECO:0000313" key="2">
    <source>
        <dbReference type="Proteomes" id="UP000219922"/>
    </source>
</evidence>
<dbReference type="Proteomes" id="UP000219922">
    <property type="component" value="Unassembled WGS sequence"/>
</dbReference>
<dbReference type="AlphaFoldDB" id="A0A9X6STX4"/>